<accession>B9T3K5</accession>
<name>B9T3K5_RICCO</name>
<dbReference type="Proteomes" id="UP000008311">
    <property type="component" value="Unassembled WGS sequence"/>
</dbReference>
<proteinExistence type="predicted"/>
<sequence>MAPNNHLWSNEKRGSRKVDGIHEVDGMSMINVKLDVLTKRIDQMSMNVVSTQVVSCERVVEEMHMSNANRG</sequence>
<organism evidence="1 2">
    <name type="scientific">Ricinus communis</name>
    <name type="common">Castor bean</name>
    <dbReference type="NCBI Taxonomy" id="3988"/>
    <lineage>
        <taxon>Eukaryota</taxon>
        <taxon>Viridiplantae</taxon>
        <taxon>Streptophyta</taxon>
        <taxon>Embryophyta</taxon>
        <taxon>Tracheophyta</taxon>
        <taxon>Spermatophyta</taxon>
        <taxon>Magnoliopsida</taxon>
        <taxon>eudicotyledons</taxon>
        <taxon>Gunneridae</taxon>
        <taxon>Pentapetalae</taxon>
        <taxon>rosids</taxon>
        <taxon>fabids</taxon>
        <taxon>Malpighiales</taxon>
        <taxon>Euphorbiaceae</taxon>
        <taxon>Acalyphoideae</taxon>
        <taxon>Acalypheae</taxon>
        <taxon>Ricinus</taxon>
    </lineage>
</organism>
<dbReference type="AlphaFoldDB" id="B9T3K5"/>
<dbReference type="EMBL" id="EQ974425">
    <property type="protein sequence ID" value="EEF29554.1"/>
    <property type="molecule type" value="Genomic_DNA"/>
</dbReference>
<gene>
    <name evidence="1" type="ORF">RCOM_0477770</name>
</gene>
<keyword evidence="2" id="KW-1185">Reference proteome</keyword>
<reference evidence="2" key="1">
    <citation type="journal article" date="2010" name="Nat. Biotechnol.">
        <title>Draft genome sequence of the oilseed species Ricinus communis.</title>
        <authorList>
            <person name="Chan A.P."/>
            <person name="Crabtree J."/>
            <person name="Zhao Q."/>
            <person name="Lorenzi H."/>
            <person name="Orvis J."/>
            <person name="Puiu D."/>
            <person name="Melake-Berhan A."/>
            <person name="Jones K.M."/>
            <person name="Redman J."/>
            <person name="Chen G."/>
            <person name="Cahoon E.B."/>
            <person name="Gedil M."/>
            <person name="Stanke M."/>
            <person name="Haas B.J."/>
            <person name="Wortman J.R."/>
            <person name="Fraser-Liggett C.M."/>
            <person name="Ravel J."/>
            <person name="Rabinowicz P.D."/>
        </authorList>
    </citation>
    <scope>NUCLEOTIDE SEQUENCE [LARGE SCALE GENOMIC DNA]</scope>
    <source>
        <strain evidence="2">cv. Hale</strain>
    </source>
</reference>
<dbReference type="InParanoid" id="B9T3K5"/>
<evidence type="ECO:0000313" key="2">
    <source>
        <dbReference type="Proteomes" id="UP000008311"/>
    </source>
</evidence>
<evidence type="ECO:0000313" key="1">
    <source>
        <dbReference type="EMBL" id="EEF29554.1"/>
    </source>
</evidence>
<protein>
    <submittedName>
        <fullName evidence="1">Uncharacterized protein</fullName>
    </submittedName>
</protein>